<accession>A0AAD1M8U6</accession>
<dbReference type="InterPro" id="IPR052336">
    <property type="entry name" value="MlaD_Phospholipid_Transporter"/>
</dbReference>
<gene>
    <name evidence="3" type="ORF">MMOR_48210</name>
</gene>
<keyword evidence="4" id="KW-1185">Reference proteome</keyword>
<dbReference type="GO" id="GO:0051701">
    <property type="term" value="P:biological process involved in interaction with host"/>
    <property type="evidence" value="ECO:0007669"/>
    <property type="project" value="TreeGrafter"/>
</dbReference>
<protein>
    <submittedName>
        <fullName evidence="3">Mce family protein</fullName>
    </submittedName>
</protein>
<evidence type="ECO:0000259" key="2">
    <source>
        <dbReference type="Pfam" id="PF02470"/>
    </source>
</evidence>
<feature type="compositionally biased region" description="Pro residues" evidence="1">
    <location>
        <begin position="348"/>
        <end position="388"/>
    </location>
</feature>
<feature type="region of interest" description="Disordered" evidence="1">
    <location>
        <begin position="348"/>
        <end position="396"/>
    </location>
</feature>
<dbReference type="KEGG" id="mmor:MMOR_48210"/>
<dbReference type="PANTHER" id="PTHR33371:SF19">
    <property type="entry name" value="MCE-FAMILY PROTEIN MCE4A"/>
    <property type="match status" value="1"/>
</dbReference>
<sequence length="396" mass="42059">MPLLSSNPLSANQGVRALSSRSLRIRGLIAAVILGVAGTVLYQMGTGGFANTFKLTVLADTLGEGLTPGAEVKFRGLTIGSVESLQTVGYNKQKITLELEPRQAAVLTADTTANFMSSNTFGLAAVELVSSGTGPRLRPNQTLMVDTNARSTSITGLLREGQKFGDIIDSPDVDHIIEVVRRHSDLTQPVTRSYFDLIKMLADSQRVPFSQSLSVFASVINGVSDSVPLIGLAYDLLNGMEFLAHPDGVQRMNTILDQTTKLLLDTTEILAKNMSWLVPIIDAMMSVSLPLSYFQGSFAPAYDRLSGLLDRTSAAFPIIDGKVRMQLELTLETMPGLAAALPLPTPADSPVPPTAPPMLSPTAPPMLSPTAPPMLSPTAPPMPLPLPDTVPQGGGR</sequence>
<dbReference type="PANTHER" id="PTHR33371">
    <property type="entry name" value="INTERMEMBRANE PHOSPHOLIPID TRANSPORT SYSTEM BINDING PROTEIN MLAD-RELATED"/>
    <property type="match status" value="1"/>
</dbReference>
<reference evidence="3 4" key="1">
    <citation type="journal article" date="2019" name="Emerg. Microbes Infect.">
        <title>Comprehensive subspecies identification of 175 nontuberculous mycobacteria species based on 7547 genomic profiles.</title>
        <authorList>
            <person name="Matsumoto Y."/>
            <person name="Kinjo T."/>
            <person name="Motooka D."/>
            <person name="Nabeya D."/>
            <person name="Jung N."/>
            <person name="Uechi K."/>
            <person name="Horii T."/>
            <person name="Iida T."/>
            <person name="Fujita J."/>
            <person name="Nakamura S."/>
        </authorList>
    </citation>
    <scope>NUCLEOTIDE SEQUENCE [LARGE SCALE GENOMIC DNA]</scope>
    <source>
        <strain evidence="3 4">JCM 6375</strain>
    </source>
</reference>
<dbReference type="InterPro" id="IPR003399">
    <property type="entry name" value="Mce/MlaD"/>
</dbReference>
<dbReference type="Pfam" id="PF02470">
    <property type="entry name" value="MlaD"/>
    <property type="match status" value="1"/>
</dbReference>
<organism evidence="3 4">
    <name type="scientific">Mycolicibacterium moriokaense</name>
    <dbReference type="NCBI Taxonomy" id="39691"/>
    <lineage>
        <taxon>Bacteria</taxon>
        <taxon>Bacillati</taxon>
        <taxon>Actinomycetota</taxon>
        <taxon>Actinomycetes</taxon>
        <taxon>Mycobacteriales</taxon>
        <taxon>Mycobacteriaceae</taxon>
        <taxon>Mycolicibacterium</taxon>
    </lineage>
</organism>
<proteinExistence type="predicted"/>
<evidence type="ECO:0000313" key="3">
    <source>
        <dbReference type="EMBL" id="BBX03885.1"/>
    </source>
</evidence>
<feature type="domain" description="Mce/MlaD" evidence="2">
    <location>
        <begin position="55"/>
        <end position="129"/>
    </location>
</feature>
<dbReference type="GO" id="GO:0005576">
    <property type="term" value="C:extracellular region"/>
    <property type="evidence" value="ECO:0007669"/>
    <property type="project" value="TreeGrafter"/>
</dbReference>
<evidence type="ECO:0000313" key="4">
    <source>
        <dbReference type="Proteomes" id="UP000466681"/>
    </source>
</evidence>
<evidence type="ECO:0000256" key="1">
    <source>
        <dbReference type="SAM" id="MobiDB-lite"/>
    </source>
</evidence>
<dbReference type="EMBL" id="AP022560">
    <property type="protein sequence ID" value="BBX03885.1"/>
    <property type="molecule type" value="Genomic_DNA"/>
</dbReference>
<dbReference type="AlphaFoldDB" id="A0AAD1M8U6"/>
<name>A0AAD1M8U6_9MYCO</name>
<dbReference type="Proteomes" id="UP000466681">
    <property type="component" value="Chromosome"/>
</dbReference>
<dbReference type="RefSeq" id="WP_163658176.1">
    <property type="nucleotide sequence ID" value="NZ_AP022560.1"/>
</dbReference>